<proteinExistence type="predicted"/>
<evidence type="ECO:0000256" key="6">
    <source>
        <dbReference type="ARBA" id="ARBA00023163"/>
    </source>
</evidence>
<feature type="compositionally biased region" description="Basic and acidic residues" evidence="8">
    <location>
        <begin position="484"/>
        <end position="512"/>
    </location>
</feature>
<evidence type="ECO:0000256" key="8">
    <source>
        <dbReference type="SAM" id="MobiDB-lite"/>
    </source>
</evidence>
<keyword evidence="4" id="KW-0186">Copper</keyword>
<dbReference type="PROSITE" id="PS01119">
    <property type="entry name" value="COPPER_FIST_1"/>
    <property type="match status" value="1"/>
</dbReference>
<feature type="region of interest" description="Disordered" evidence="8">
    <location>
        <begin position="345"/>
        <end position="365"/>
    </location>
</feature>
<dbReference type="PROSITE" id="PS50073">
    <property type="entry name" value="COPPER_FIST_2"/>
    <property type="match status" value="1"/>
</dbReference>
<evidence type="ECO:0000256" key="4">
    <source>
        <dbReference type="ARBA" id="ARBA00023008"/>
    </source>
</evidence>
<dbReference type="InterPro" id="IPR001083">
    <property type="entry name" value="Cu_fist_DNA-bd_dom"/>
</dbReference>
<dbReference type="PANTHER" id="PTHR34117">
    <property type="entry name" value="STYLE CELL-CYCLE INHIBITOR 1"/>
    <property type="match status" value="1"/>
</dbReference>
<reference evidence="10" key="2">
    <citation type="submission" date="2020-05" db="EMBL/GenBank/DDBJ databases">
        <authorList>
            <person name="Kim H.-S."/>
            <person name="Proctor R.H."/>
            <person name="Brown D.W."/>
        </authorList>
    </citation>
    <scope>NUCLEOTIDE SEQUENCE</scope>
    <source>
        <strain evidence="10">NRRL 22465</strain>
    </source>
</reference>
<evidence type="ECO:0000256" key="3">
    <source>
        <dbReference type="ARBA" id="ARBA00022833"/>
    </source>
</evidence>
<dbReference type="OrthoDB" id="5600085at2759"/>
<sequence length="844" mass="92859">MPLINGQKMACEPCIRGHRSTKCTHANERLMVPVRKPGRPLSSCPHPASRPCSCGRVTAAIPKKQQCRCGSSKSAESPPPEPDNGDSTGESTPQSPASKTPGSGFRIQKTSSKSSDSSRRQSVDPAALHRMDPNMLNIMPAYDSLHQKPVAPLPDMSSYGSMGMTPAEGPFGPAVYPMFHPQMPPPLMSPDGPKATIAGPLPMAAQMPDQIKKPAAKVGSCCGGGSADDASSVPTTTPSVPSPPTTAKPKSCCSSDISSPKLDHKTETVPVSDVSTPTGMMMSPFPTPIMMPNGMYAYYPQPTVFTYPPQYGSYLQPLQPEQWRQVMASMTFAGQGGIPSPYGMPSAAPYHPPGTTQTSHSSAGTSHQCSCGASCQCVGCAAHPYNEATQSYVRSAWQSMADDPQRVHAHGNPGYTHVNGHGNAEIPATNGSSASTVAAVGPVEGTVSPAAPQTPSEAASGLSEEQALSANDFFFVSYPFGDSSRVRDRSPRRERGSRDLSDRKSQDRDARRRDSRSRSRSPAHKRTRTSASRQDRHSNEPSGLSSSKHRSSHRHREHASRTVEAPASLPFNARPLSKTDLATFEPLFADYLSLQKQKEIAEMDDREVRGRWKSFIGKWNRGELAEGWYDPEMFARIKAENPDAPRARYPTARKDEKEEPAHNDIPERNDDSDDDAYGPTLPTSDHTRRSGPGIPTMQDLSLRRELMEEDKQASITDLRTERKGERALQRERLDELVPRAEPGTRERKLEKRADVADKMRSFRDKSPGAMEVRDERELMGGGDSLEEYKQAKEKDQRRKTEREIRREEVDRAKREEMEEKKRAWREREEGTVGMLRELARQRFG</sequence>
<feature type="domain" description="Copper-fist" evidence="9">
    <location>
        <begin position="1"/>
        <end position="41"/>
    </location>
</feature>
<dbReference type="PRINTS" id="PR00617">
    <property type="entry name" value="COPPERFIST"/>
</dbReference>
<feature type="region of interest" description="Disordered" evidence="8">
    <location>
        <begin position="444"/>
        <end position="464"/>
    </location>
</feature>
<comment type="caution">
    <text evidence="10">The sequence shown here is derived from an EMBL/GenBank/DDBJ whole genome shotgun (WGS) entry which is preliminary data.</text>
</comment>
<name>A0A8H4U344_9HYPO</name>
<dbReference type="AlphaFoldDB" id="A0A8H4U344"/>
<dbReference type="Proteomes" id="UP000635477">
    <property type="component" value="Unassembled WGS sequence"/>
</dbReference>
<dbReference type="EMBL" id="JABEYC010001122">
    <property type="protein sequence ID" value="KAF4968921.1"/>
    <property type="molecule type" value="Genomic_DNA"/>
</dbReference>
<dbReference type="Gene3D" id="3.90.430.10">
    <property type="entry name" value="Copper fist DNA-binding domain"/>
    <property type="match status" value="1"/>
</dbReference>
<keyword evidence="6" id="KW-0804">Transcription</keyword>
<organism evidence="10 11">
    <name type="scientific">Fusarium zealandicum</name>
    <dbReference type="NCBI Taxonomy" id="1053134"/>
    <lineage>
        <taxon>Eukaryota</taxon>
        <taxon>Fungi</taxon>
        <taxon>Dikarya</taxon>
        <taxon>Ascomycota</taxon>
        <taxon>Pezizomycotina</taxon>
        <taxon>Sordariomycetes</taxon>
        <taxon>Hypocreomycetidae</taxon>
        <taxon>Hypocreales</taxon>
        <taxon>Nectriaceae</taxon>
        <taxon>Fusarium</taxon>
        <taxon>Fusarium staphyleae species complex</taxon>
    </lineage>
</organism>
<keyword evidence="11" id="KW-1185">Reference proteome</keyword>
<comment type="subcellular location">
    <subcellularLocation>
        <location evidence="1">Nucleus</location>
    </subcellularLocation>
</comment>
<feature type="compositionally biased region" description="Basic and acidic residues" evidence="8">
    <location>
        <begin position="786"/>
        <end position="828"/>
    </location>
</feature>
<dbReference type="InterPro" id="IPR044688">
    <property type="entry name" value="SCI-1-like"/>
</dbReference>
<feature type="compositionally biased region" description="Basic residues" evidence="8">
    <location>
        <begin position="547"/>
        <end position="558"/>
    </location>
</feature>
<feature type="compositionally biased region" description="Basic and acidic residues" evidence="8">
    <location>
        <begin position="116"/>
        <end position="131"/>
    </location>
</feature>
<dbReference type="InterPro" id="IPR036395">
    <property type="entry name" value="Cu_fist_DNA-bd_dom_sf"/>
</dbReference>
<keyword evidence="3" id="KW-0862">Zinc</keyword>
<accession>A0A8H4U344</accession>
<feature type="region of interest" description="Disordered" evidence="8">
    <location>
        <begin position="65"/>
        <end position="131"/>
    </location>
</feature>
<reference evidence="10" key="1">
    <citation type="journal article" date="2020" name="BMC Genomics">
        <title>Correction to: Identification and distribution of gene clusters required for synthesis of sphingolipid metabolism inhibitors in diverse species of the filamentous fungus Fusarium.</title>
        <authorList>
            <person name="Kim H.S."/>
            <person name="Lohmar J.M."/>
            <person name="Busman M."/>
            <person name="Brown D.W."/>
            <person name="Naumann T.A."/>
            <person name="Divon H.H."/>
            <person name="Lysoe E."/>
            <person name="Uhlig S."/>
            <person name="Proctor R.H."/>
        </authorList>
    </citation>
    <scope>NUCLEOTIDE SEQUENCE</scope>
    <source>
        <strain evidence="10">NRRL 22465</strain>
    </source>
</reference>
<dbReference type="PANTHER" id="PTHR34117:SF1">
    <property type="entry name" value="STYLE CELL-CYCLE INHIBITOR 1"/>
    <property type="match status" value="1"/>
</dbReference>
<evidence type="ECO:0000256" key="2">
    <source>
        <dbReference type="ARBA" id="ARBA00022723"/>
    </source>
</evidence>
<feature type="compositionally biased region" description="Basic and acidic residues" evidence="8">
    <location>
        <begin position="640"/>
        <end position="669"/>
    </location>
</feature>
<feature type="compositionally biased region" description="Polar residues" evidence="8">
    <location>
        <begin position="85"/>
        <end position="101"/>
    </location>
</feature>
<keyword evidence="2" id="KW-0479">Metal-binding</keyword>
<evidence type="ECO:0000256" key="5">
    <source>
        <dbReference type="ARBA" id="ARBA00023015"/>
    </source>
</evidence>
<evidence type="ECO:0000313" key="11">
    <source>
        <dbReference type="Proteomes" id="UP000635477"/>
    </source>
</evidence>
<dbReference type="FunFam" id="3.90.430.10:FF:000001">
    <property type="entry name" value="Copper fist DNA-binding protein"/>
    <property type="match status" value="1"/>
</dbReference>
<dbReference type="CDD" id="cd22249">
    <property type="entry name" value="UDM1_RNF168_RNF169-like"/>
    <property type="match status" value="1"/>
</dbReference>
<feature type="compositionally biased region" description="Basic and acidic residues" evidence="8">
    <location>
        <begin position="701"/>
        <end position="778"/>
    </location>
</feature>
<dbReference type="GO" id="GO:0003677">
    <property type="term" value="F:DNA binding"/>
    <property type="evidence" value="ECO:0007669"/>
    <property type="project" value="InterPro"/>
</dbReference>
<feature type="region of interest" description="Disordered" evidence="8">
    <location>
        <begin position="407"/>
        <end position="432"/>
    </location>
</feature>
<dbReference type="SMART" id="SM00412">
    <property type="entry name" value="Cu_FIST"/>
    <property type="match status" value="1"/>
</dbReference>
<keyword evidence="7" id="KW-0539">Nucleus</keyword>
<feature type="region of interest" description="Disordered" evidence="8">
    <location>
        <begin position="640"/>
        <end position="828"/>
    </location>
</feature>
<dbReference type="SMART" id="SM01090">
    <property type="entry name" value="Copper-fist"/>
    <property type="match status" value="1"/>
</dbReference>
<dbReference type="GO" id="GO:0005507">
    <property type="term" value="F:copper ion binding"/>
    <property type="evidence" value="ECO:0007669"/>
    <property type="project" value="InterPro"/>
</dbReference>
<feature type="region of interest" description="Disordered" evidence="8">
    <location>
        <begin position="215"/>
        <end position="275"/>
    </location>
</feature>
<feature type="compositionally biased region" description="Low complexity" evidence="8">
    <location>
        <begin position="230"/>
        <end position="239"/>
    </location>
</feature>
<gene>
    <name evidence="10" type="ORF">FZEAL_10323</name>
</gene>
<evidence type="ECO:0000256" key="1">
    <source>
        <dbReference type="ARBA" id="ARBA00004123"/>
    </source>
</evidence>
<keyword evidence="5" id="KW-0805">Transcription regulation</keyword>
<evidence type="ECO:0000259" key="9">
    <source>
        <dbReference type="PROSITE" id="PS50073"/>
    </source>
</evidence>
<feature type="compositionally biased region" description="Polar residues" evidence="8">
    <location>
        <begin position="354"/>
        <end position="365"/>
    </location>
</feature>
<feature type="compositionally biased region" description="Basic residues" evidence="8">
    <location>
        <begin position="513"/>
        <end position="528"/>
    </location>
</feature>
<dbReference type="GO" id="GO:0005634">
    <property type="term" value="C:nucleus"/>
    <property type="evidence" value="ECO:0007669"/>
    <property type="project" value="UniProtKB-SubCell"/>
</dbReference>
<dbReference type="Pfam" id="PF00649">
    <property type="entry name" value="Copper-fist"/>
    <property type="match status" value="1"/>
</dbReference>
<protein>
    <recommendedName>
        <fullName evidence="9">Copper-fist domain-containing protein</fullName>
    </recommendedName>
</protein>
<feature type="region of interest" description="Disordered" evidence="8">
    <location>
        <begin position="481"/>
        <end position="571"/>
    </location>
</feature>
<dbReference type="GO" id="GO:0003700">
    <property type="term" value="F:DNA-binding transcription factor activity"/>
    <property type="evidence" value="ECO:0007669"/>
    <property type="project" value="InterPro"/>
</dbReference>
<evidence type="ECO:0000256" key="7">
    <source>
        <dbReference type="ARBA" id="ARBA00023242"/>
    </source>
</evidence>
<dbReference type="SUPFAM" id="SSF57879">
    <property type="entry name" value="Zinc domain conserved in yeast copper-regulated transcription factors"/>
    <property type="match status" value="1"/>
</dbReference>
<evidence type="ECO:0000313" key="10">
    <source>
        <dbReference type="EMBL" id="KAF4968921.1"/>
    </source>
</evidence>